<organism evidence="2 3">
    <name type="scientific">Orchesella dallaii</name>
    <dbReference type="NCBI Taxonomy" id="48710"/>
    <lineage>
        <taxon>Eukaryota</taxon>
        <taxon>Metazoa</taxon>
        <taxon>Ecdysozoa</taxon>
        <taxon>Arthropoda</taxon>
        <taxon>Hexapoda</taxon>
        <taxon>Collembola</taxon>
        <taxon>Entomobryomorpha</taxon>
        <taxon>Entomobryoidea</taxon>
        <taxon>Orchesellidae</taxon>
        <taxon>Orchesellinae</taxon>
        <taxon>Orchesella</taxon>
    </lineage>
</organism>
<gene>
    <name evidence="2" type="ORF">ODALV1_LOCUS6451</name>
</gene>
<keyword evidence="3" id="KW-1185">Reference proteome</keyword>
<dbReference type="EMBL" id="CAXLJM020000020">
    <property type="protein sequence ID" value="CAL8086478.1"/>
    <property type="molecule type" value="Genomic_DNA"/>
</dbReference>
<protein>
    <submittedName>
        <fullName evidence="2">Uncharacterized protein</fullName>
    </submittedName>
</protein>
<reference evidence="2 3" key="1">
    <citation type="submission" date="2024-08" db="EMBL/GenBank/DDBJ databases">
        <authorList>
            <person name="Cucini C."/>
            <person name="Frati F."/>
        </authorList>
    </citation>
    <scope>NUCLEOTIDE SEQUENCE [LARGE SCALE GENOMIC DNA]</scope>
</reference>
<proteinExistence type="predicted"/>
<dbReference type="Proteomes" id="UP001642540">
    <property type="component" value="Unassembled WGS sequence"/>
</dbReference>
<sequence length="330" mass="36521">MTKEGIRLCSLNMLFLKKSHKTHALLLVTIGIILLSIVSTADAAKSKRSKQKNFSEGSRKNSVHGSLEAEESTTAHLPSTTKKTGKGKASYRGSRSQFFSKSKLTGAHGQHSWLAVANAVAAEKNHQLPMNDDSKPTKYHYYPHNQHLYLLPECATQQVCSAVYLRLNYSQPLCACPNFQRPCSVSTRTDDGHTIPLVTGPKSSNQQVLTLVKTCEPTHEVRECRAPKDWSILALQNSRTGKAHYLVICRCPSSGYLEGPIAHSQPAYARVPGIRVYGMTCVRPNNRRGRDFAWDLSSKNAKDDPSRGVNPAFPWHRLKPLLEEAGITSS</sequence>
<evidence type="ECO:0000313" key="3">
    <source>
        <dbReference type="Proteomes" id="UP001642540"/>
    </source>
</evidence>
<comment type="caution">
    <text evidence="2">The sequence shown here is derived from an EMBL/GenBank/DDBJ whole genome shotgun (WGS) entry which is preliminary data.</text>
</comment>
<evidence type="ECO:0000256" key="1">
    <source>
        <dbReference type="SAM" id="MobiDB-lite"/>
    </source>
</evidence>
<accession>A0ABP1Q3M6</accession>
<name>A0ABP1Q3M6_9HEXA</name>
<dbReference type="Gene3D" id="2.20.20.160">
    <property type="match status" value="1"/>
</dbReference>
<evidence type="ECO:0000313" key="2">
    <source>
        <dbReference type="EMBL" id="CAL8086478.1"/>
    </source>
</evidence>
<feature type="region of interest" description="Disordered" evidence="1">
    <location>
        <begin position="46"/>
        <end position="92"/>
    </location>
</feature>